<sequence length="869" mass="98157">MFQNIQKPYHIPTFDTLDLHSNQLRGELPPPPPNAFYLDYSQNNFDKPIPPSFFQNVTSIISFLSIANNNITGPILTSLYNATELQLLDLSLNNMGGSIWRCFLMNKNLEVLKLRRNRFFGVVHDEFLVNCSLQLLDVSNNNLRGKILKSLANCISLATVNVGHNNMEDNFPCMLLYMHTFVLRSNAFHRELRCHKSWPNLQILDISNNNFGGSLARFTTIDFSYNNFEGEIPDGIGDLITLHLLNFSGNGLLGSIPTSIGKLSSLESLDLSHNQLTGMIPVELAKLTFLSVSDVSYNMLVGMIPTGPQLQTFSKSSFEGNLGLCGAPTKISRNHHTWPPKEGLDVEESDEEEIEWGYVSTSLGFASRTDAEVLIKSRSRHKKKRSELRGLVSLDLDGNMITTPIPSFHMCKRLINLNLASNSLEGSLPNSHFKGLTVLQILDLSMNLLSGHIPHSIFHLPSLQQLSLFNNRFSGQINEFPVANLSNRAYLRLNNNLLNGSLLPFPLGLPAIEGLLLSGNRFSGPVPDFLFHLQSLTSLDLSKNLFTGRFRLKKIQMNSKLRTLDLSHNNLYVDASHMNASLFRSSSLQFLSLASCNLYHIPTFIKHLSLVEMDLSGNRITGEIPNWIWGVRYKSFLNLNLSDNMFQNIQKPYHIPAFDTLDLHSNQLQGELPSPAPNAFYLDYSQNNFDKPIPPSFFQNVTSTISFLSIAYNNIIGPIPASLCNATELQLLDLSLNNMGGSIWRCFFMNKNFEVLNLRRNRFFRLVHDELPVNCSLQLLDVSNNNLRGKILKSLANCRSLATVNVGHNNMEENFPCMLWYLHTLVLHSNAFHGELRCHKSWPNLQILNISNNNFRASLARVKFSMWRR</sequence>
<dbReference type="SUPFAM" id="SSF52058">
    <property type="entry name" value="L domain-like"/>
    <property type="match status" value="3"/>
</dbReference>
<dbReference type="FunFam" id="3.80.10.10:FF:000041">
    <property type="entry name" value="LRR receptor-like serine/threonine-protein kinase ERECTA"/>
    <property type="match status" value="1"/>
</dbReference>
<keyword evidence="4" id="KW-0812">Transmembrane</keyword>
<evidence type="ECO:0000256" key="2">
    <source>
        <dbReference type="ARBA" id="ARBA00009592"/>
    </source>
</evidence>
<dbReference type="InterPro" id="IPR001611">
    <property type="entry name" value="Leu-rich_rpt"/>
</dbReference>
<dbReference type="PROSITE" id="PS51450">
    <property type="entry name" value="LRR"/>
    <property type="match status" value="1"/>
</dbReference>
<dbReference type="Pfam" id="PF13855">
    <property type="entry name" value="LRR_8"/>
    <property type="match status" value="1"/>
</dbReference>
<comment type="similarity">
    <text evidence="2">Belongs to the RLP family.</text>
</comment>
<dbReference type="FunFam" id="3.80.10.10:FF:000111">
    <property type="entry name" value="LRR receptor-like serine/threonine-protein kinase ERECTA"/>
    <property type="match status" value="1"/>
</dbReference>
<gene>
    <name evidence="10" type="ORF">C2S53_014419</name>
</gene>
<dbReference type="InterPro" id="IPR032675">
    <property type="entry name" value="LRR_dom_sf"/>
</dbReference>
<evidence type="ECO:0000256" key="1">
    <source>
        <dbReference type="ARBA" id="ARBA00004167"/>
    </source>
</evidence>
<dbReference type="PANTHER" id="PTHR48004">
    <property type="entry name" value="OS01G0149700 PROTEIN"/>
    <property type="match status" value="1"/>
</dbReference>
<dbReference type="Gene3D" id="3.80.10.10">
    <property type="entry name" value="Ribonuclease Inhibitor"/>
    <property type="match status" value="4"/>
</dbReference>
<proteinExistence type="inferred from homology"/>
<evidence type="ECO:0000256" key="4">
    <source>
        <dbReference type="ARBA" id="ARBA00022692"/>
    </source>
</evidence>
<accession>A0AAD4NZN5</accession>
<comment type="subcellular location">
    <subcellularLocation>
        <location evidence="1">Membrane</location>
        <topology evidence="1">Single-pass membrane protein</topology>
    </subcellularLocation>
</comment>
<dbReference type="GO" id="GO:0016020">
    <property type="term" value="C:membrane"/>
    <property type="evidence" value="ECO:0007669"/>
    <property type="project" value="UniProtKB-SubCell"/>
</dbReference>
<comment type="caution">
    <text evidence="10">The sequence shown here is derived from an EMBL/GenBank/DDBJ whole genome shotgun (WGS) entry which is preliminary data.</text>
</comment>
<evidence type="ECO:0000256" key="3">
    <source>
        <dbReference type="ARBA" id="ARBA00022614"/>
    </source>
</evidence>
<dbReference type="PRINTS" id="PR00019">
    <property type="entry name" value="LEURICHRPT"/>
</dbReference>
<dbReference type="AlphaFoldDB" id="A0AAD4NZN5"/>
<dbReference type="InterPro" id="IPR052941">
    <property type="entry name" value="StomDev_PlantInt_Reg"/>
</dbReference>
<dbReference type="Proteomes" id="UP001190926">
    <property type="component" value="Unassembled WGS sequence"/>
</dbReference>
<dbReference type="Pfam" id="PF00560">
    <property type="entry name" value="LRR_1"/>
    <property type="match status" value="7"/>
</dbReference>
<keyword evidence="7" id="KW-1133">Transmembrane helix</keyword>
<protein>
    <submittedName>
        <fullName evidence="10">Uncharacterized protein</fullName>
    </submittedName>
</protein>
<evidence type="ECO:0000313" key="11">
    <source>
        <dbReference type="Proteomes" id="UP001190926"/>
    </source>
</evidence>
<keyword evidence="3" id="KW-0433">Leucine-rich repeat</keyword>
<keyword evidence="11" id="KW-1185">Reference proteome</keyword>
<dbReference type="GO" id="GO:0006952">
    <property type="term" value="P:defense response"/>
    <property type="evidence" value="ECO:0007669"/>
    <property type="project" value="UniProtKB-ARBA"/>
</dbReference>
<keyword evidence="8" id="KW-0472">Membrane</keyword>
<dbReference type="EMBL" id="SDAM02003427">
    <property type="protein sequence ID" value="KAH6820617.1"/>
    <property type="molecule type" value="Genomic_DNA"/>
</dbReference>
<evidence type="ECO:0000256" key="9">
    <source>
        <dbReference type="ARBA" id="ARBA00023180"/>
    </source>
</evidence>
<evidence type="ECO:0000313" key="10">
    <source>
        <dbReference type="EMBL" id="KAH6820617.1"/>
    </source>
</evidence>
<keyword evidence="6" id="KW-0677">Repeat</keyword>
<dbReference type="SMART" id="SM00369">
    <property type="entry name" value="LRR_TYP"/>
    <property type="match status" value="5"/>
</dbReference>
<organism evidence="10 11">
    <name type="scientific">Perilla frutescens var. hirtella</name>
    <name type="common">Perilla citriodora</name>
    <name type="synonym">Perilla setoyensis</name>
    <dbReference type="NCBI Taxonomy" id="608512"/>
    <lineage>
        <taxon>Eukaryota</taxon>
        <taxon>Viridiplantae</taxon>
        <taxon>Streptophyta</taxon>
        <taxon>Embryophyta</taxon>
        <taxon>Tracheophyta</taxon>
        <taxon>Spermatophyta</taxon>
        <taxon>Magnoliopsida</taxon>
        <taxon>eudicotyledons</taxon>
        <taxon>Gunneridae</taxon>
        <taxon>Pentapetalae</taxon>
        <taxon>asterids</taxon>
        <taxon>lamiids</taxon>
        <taxon>Lamiales</taxon>
        <taxon>Lamiaceae</taxon>
        <taxon>Nepetoideae</taxon>
        <taxon>Elsholtzieae</taxon>
        <taxon>Perilla</taxon>
    </lineage>
</organism>
<reference evidence="10 11" key="1">
    <citation type="journal article" date="2021" name="Nat. Commun.">
        <title>Incipient diploidization of the medicinal plant Perilla within 10,000 years.</title>
        <authorList>
            <person name="Zhang Y."/>
            <person name="Shen Q."/>
            <person name="Leng L."/>
            <person name="Zhang D."/>
            <person name="Chen S."/>
            <person name="Shi Y."/>
            <person name="Ning Z."/>
            <person name="Chen S."/>
        </authorList>
    </citation>
    <scope>NUCLEOTIDE SEQUENCE [LARGE SCALE GENOMIC DNA]</scope>
    <source>
        <strain evidence="11">cv. PC099</strain>
    </source>
</reference>
<keyword evidence="9" id="KW-0325">Glycoprotein</keyword>
<dbReference type="PANTHER" id="PTHR48004:SF99">
    <property type="entry name" value="OS09G0491612 PROTEIN"/>
    <property type="match status" value="1"/>
</dbReference>
<dbReference type="Pfam" id="PF13516">
    <property type="entry name" value="LRR_6"/>
    <property type="match status" value="1"/>
</dbReference>
<dbReference type="GO" id="GO:0051707">
    <property type="term" value="P:response to other organism"/>
    <property type="evidence" value="ECO:0007669"/>
    <property type="project" value="UniProtKB-ARBA"/>
</dbReference>
<name>A0AAD4NZN5_PERFH</name>
<dbReference type="InterPro" id="IPR003591">
    <property type="entry name" value="Leu-rich_rpt_typical-subtyp"/>
</dbReference>
<evidence type="ECO:0000256" key="8">
    <source>
        <dbReference type="ARBA" id="ARBA00023136"/>
    </source>
</evidence>
<evidence type="ECO:0000256" key="5">
    <source>
        <dbReference type="ARBA" id="ARBA00022729"/>
    </source>
</evidence>
<evidence type="ECO:0000256" key="6">
    <source>
        <dbReference type="ARBA" id="ARBA00022737"/>
    </source>
</evidence>
<keyword evidence="5" id="KW-0732">Signal</keyword>
<evidence type="ECO:0000256" key="7">
    <source>
        <dbReference type="ARBA" id="ARBA00022989"/>
    </source>
</evidence>